<dbReference type="PROSITE" id="PS50005">
    <property type="entry name" value="TPR"/>
    <property type="match status" value="1"/>
</dbReference>
<name>A0ABT6N8M0_9FIRM</name>
<dbReference type="EMBL" id="JARYZI010000001">
    <property type="protein sequence ID" value="MDH8676770.1"/>
    <property type="molecule type" value="Genomic_DNA"/>
</dbReference>
<dbReference type="InterPro" id="IPR051685">
    <property type="entry name" value="Ycf3/AcsC/BcsC/TPR_MFPF"/>
</dbReference>
<dbReference type="Pfam" id="PF12688">
    <property type="entry name" value="TPR_5"/>
    <property type="match status" value="1"/>
</dbReference>
<evidence type="ECO:0000256" key="2">
    <source>
        <dbReference type="ARBA" id="ARBA00022803"/>
    </source>
</evidence>
<dbReference type="InterPro" id="IPR019734">
    <property type="entry name" value="TPR_rpt"/>
</dbReference>
<dbReference type="SUPFAM" id="SSF48452">
    <property type="entry name" value="TPR-like"/>
    <property type="match status" value="1"/>
</dbReference>
<evidence type="ECO:0000313" key="6">
    <source>
        <dbReference type="Proteomes" id="UP001158045"/>
    </source>
</evidence>
<evidence type="ECO:0000259" key="4">
    <source>
        <dbReference type="Pfam" id="PF12688"/>
    </source>
</evidence>
<keyword evidence="1" id="KW-0677">Repeat</keyword>
<dbReference type="Proteomes" id="UP001158045">
    <property type="component" value="Unassembled WGS sequence"/>
</dbReference>
<feature type="repeat" description="TPR" evidence="3">
    <location>
        <begin position="70"/>
        <end position="103"/>
    </location>
</feature>
<evidence type="ECO:0000313" key="5">
    <source>
        <dbReference type="EMBL" id="MDH8676770.1"/>
    </source>
</evidence>
<sequence>MNIQQAINLRESGKVDEALLIIMELIRQHPHRGDLNYQAAWCNDLLGNEHEAIPFYLRAIESGLVDDDLKGAYLGLGSTYRAIGKYEEARRTFEIAIDLFPKNNEFYVFKAMTLYNLEEYGDAFKILLRTIADFPGDENLEKYKRAIYFYSDKLEETW</sequence>
<dbReference type="InterPro" id="IPR041656">
    <property type="entry name" value="TPR_5"/>
</dbReference>
<gene>
    <name evidence="5" type="ORF">QE109_01355</name>
</gene>
<evidence type="ECO:0000256" key="3">
    <source>
        <dbReference type="PROSITE-ProRule" id="PRU00339"/>
    </source>
</evidence>
<keyword evidence="2 3" id="KW-0802">TPR repeat</keyword>
<dbReference type="Gene3D" id="1.25.40.10">
    <property type="entry name" value="Tetratricopeptide repeat domain"/>
    <property type="match status" value="1"/>
</dbReference>
<evidence type="ECO:0000256" key="1">
    <source>
        <dbReference type="ARBA" id="ARBA00022737"/>
    </source>
</evidence>
<organism evidence="5 6">
    <name type="scientific">Fusibacter bizertensis</name>
    <dbReference type="NCBI Taxonomy" id="1488331"/>
    <lineage>
        <taxon>Bacteria</taxon>
        <taxon>Bacillati</taxon>
        <taxon>Bacillota</taxon>
        <taxon>Clostridia</taxon>
        <taxon>Eubacteriales</taxon>
        <taxon>Eubacteriales Family XII. Incertae Sedis</taxon>
        <taxon>Fusibacter</taxon>
    </lineage>
</organism>
<dbReference type="PANTHER" id="PTHR44943">
    <property type="entry name" value="CELLULOSE SYNTHASE OPERON PROTEIN C"/>
    <property type="match status" value="1"/>
</dbReference>
<protein>
    <submittedName>
        <fullName evidence="5">Tetratricopeptide repeat protein</fullName>
    </submittedName>
</protein>
<keyword evidence="6" id="KW-1185">Reference proteome</keyword>
<feature type="domain" description="Tetratrico peptide repeat group 5" evidence="4">
    <location>
        <begin position="36"/>
        <end position="154"/>
    </location>
</feature>
<reference evidence="5 6" key="1">
    <citation type="submission" date="2023-04" db="EMBL/GenBank/DDBJ databases">
        <title>Fusibacter bizertensis strain WBS, isolated from littoral bottom sediments of the Arctic seas - biochemical and genomic analysis.</title>
        <authorList>
            <person name="Brioukhanov A.L."/>
        </authorList>
    </citation>
    <scope>NUCLEOTIDE SEQUENCE [LARGE SCALE GENOMIC DNA]</scope>
    <source>
        <strain evidence="5 6">WBS</strain>
    </source>
</reference>
<comment type="caution">
    <text evidence="5">The sequence shown here is derived from an EMBL/GenBank/DDBJ whole genome shotgun (WGS) entry which is preliminary data.</text>
</comment>
<proteinExistence type="predicted"/>
<dbReference type="RefSeq" id="WP_281092568.1">
    <property type="nucleotide sequence ID" value="NZ_JARYZI010000001.1"/>
</dbReference>
<dbReference type="InterPro" id="IPR011990">
    <property type="entry name" value="TPR-like_helical_dom_sf"/>
</dbReference>
<accession>A0ABT6N8M0</accession>
<dbReference type="PANTHER" id="PTHR44943:SF8">
    <property type="entry name" value="TPR REPEAT-CONTAINING PROTEIN MJ0263"/>
    <property type="match status" value="1"/>
</dbReference>
<dbReference type="PROSITE" id="PS50293">
    <property type="entry name" value="TPR_REGION"/>
    <property type="match status" value="1"/>
</dbReference>